<feature type="compositionally biased region" description="Basic residues" evidence="1">
    <location>
        <begin position="1"/>
        <end position="17"/>
    </location>
</feature>
<evidence type="ECO:0000313" key="3">
    <source>
        <dbReference type="Proteomes" id="UP001420932"/>
    </source>
</evidence>
<accession>A0AAP0NRQ9</accession>
<feature type="region of interest" description="Disordered" evidence="1">
    <location>
        <begin position="1"/>
        <end position="30"/>
    </location>
</feature>
<keyword evidence="3" id="KW-1185">Reference proteome</keyword>
<dbReference type="AlphaFoldDB" id="A0AAP0NRQ9"/>
<name>A0AAP0NRQ9_9MAGN</name>
<evidence type="ECO:0000256" key="1">
    <source>
        <dbReference type="SAM" id="MobiDB-lite"/>
    </source>
</evidence>
<protein>
    <submittedName>
        <fullName evidence="2">Uncharacterized protein</fullName>
    </submittedName>
</protein>
<dbReference type="EMBL" id="JBBNAF010000009">
    <property type="protein sequence ID" value="KAK9113981.1"/>
    <property type="molecule type" value="Genomic_DNA"/>
</dbReference>
<organism evidence="2 3">
    <name type="scientific">Stephania yunnanensis</name>
    <dbReference type="NCBI Taxonomy" id="152371"/>
    <lineage>
        <taxon>Eukaryota</taxon>
        <taxon>Viridiplantae</taxon>
        <taxon>Streptophyta</taxon>
        <taxon>Embryophyta</taxon>
        <taxon>Tracheophyta</taxon>
        <taxon>Spermatophyta</taxon>
        <taxon>Magnoliopsida</taxon>
        <taxon>Ranunculales</taxon>
        <taxon>Menispermaceae</taxon>
        <taxon>Menispermoideae</taxon>
        <taxon>Cissampelideae</taxon>
        <taxon>Stephania</taxon>
    </lineage>
</organism>
<feature type="region of interest" description="Disordered" evidence="1">
    <location>
        <begin position="60"/>
        <end position="89"/>
    </location>
</feature>
<sequence>MSLRRRGSATTRLRRAGRGPAAPAAAARDDGGGDVVLVEKTKAARRWRHRWQLAVARQWQRRGSGSENGVGNGVEQRRGGALPNRSILDETRQQWTIRHDFDEAR</sequence>
<comment type="caution">
    <text evidence="2">The sequence shown here is derived from an EMBL/GenBank/DDBJ whole genome shotgun (WGS) entry which is preliminary data.</text>
</comment>
<proteinExistence type="predicted"/>
<gene>
    <name evidence="2" type="ORF">Syun_020778</name>
</gene>
<dbReference type="Proteomes" id="UP001420932">
    <property type="component" value="Unassembled WGS sequence"/>
</dbReference>
<evidence type="ECO:0000313" key="2">
    <source>
        <dbReference type="EMBL" id="KAK9113981.1"/>
    </source>
</evidence>
<reference evidence="2 3" key="1">
    <citation type="submission" date="2024-01" db="EMBL/GenBank/DDBJ databases">
        <title>Genome assemblies of Stephania.</title>
        <authorList>
            <person name="Yang L."/>
        </authorList>
    </citation>
    <scope>NUCLEOTIDE SEQUENCE [LARGE SCALE GENOMIC DNA]</scope>
    <source>
        <strain evidence="2">YNDBR</strain>
        <tissue evidence="2">Leaf</tissue>
    </source>
</reference>